<dbReference type="SUPFAM" id="SSF88659">
    <property type="entry name" value="Sigma3 and sigma4 domains of RNA polymerase sigma factors"/>
    <property type="match status" value="1"/>
</dbReference>
<gene>
    <name evidence="1" type="ORF">SAMN05216587_101263</name>
</gene>
<evidence type="ECO:0000313" key="2">
    <source>
        <dbReference type="Proteomes" id="UP000183843"/>
    </source>
</evidence>
<name>A0A1I0V4K8_SELRU</name>
<protein>
    <recommendedName>
        <fullName evidence="3">Phage protein</fullName>
    </recommendedName>
</protein>
<organism evidence="1 2">
    <name type="scientific">Selenomonas ruminantium</name>
    <dbReference type="NCBI Taxonomy" id="971"/>
    <lineage>
        <taxon>Bacteria</taxon>
        <taxon>Bacillati</taxon>
        <taxon>Bacillota</taxon>
        <taxon>Negativicutes</taxon>
        <taxon>Selenomonadales</taxon>
        <taxon>Selenomonadaceae</taxon>
        <taxon>Selenomonas</taxon>
    </lineage>
</organism>
<dbReference type="AlphaFoldDB" id="A0A1I0V4K8"/>
<dbReference type="RefSeq" id="WP_074811927.1">
    <property type="nucleotide sequence ID" value="NZ_FOJX01000001.1"/>
</dbReference>
<sequence length="152" mass="17680">MNIIWQYLDKRGAAIKAVKDYSSMQYILEHTEEEIAGAKERQVGLRASQLDGMPKSHNPAAAENRMVNAIEEINVLKERYRQAVEYMGWFEPAWKELSGDERFLLEEFYQNDYSDQSSAVLNICDHFGIERTSAYNRKNRALEHLTILLYGK</sequence>
<evidence type="ECO:0008006" key="3">
    <source>
        <dbReference type="Google" id="ProtNLM"/>
    </source>
</evidence>
<proteinExistence type="predicted"/>
<reference evidence="1 2" key="1">
    <citation type="submission" date="2016-10" db="EMBL/GenBank/DDBJ databases">
        <authorList>
            <person name="de Groot N.N."/>
        </authorList>
    </citation>
    <scope>NUCLEOTIDE SEQUENCE [LARGE SCALE GENOMIC DNA]</scope>
    <source>
        <strain evidence="1 2">L14</strain>
    </source>
</reference>
<accession>A0A1I0V4K8</accession>
<dbReference type="InterPro" id="IPR013324">
    <property type="entry name" value="RNA_pol_sigma_r3/r4-like"/>
</dbReference>
<dbReference type="Proteomes" id="UP000183843">
    <property type="component" value="Unassembled WGS sequence"/>
</dbReference>
<dbReference type="EMBL" id="FOJX01000001">
    <property type="protein sequence ID" value="SFA71255.1"/>
    <property type="molecule type" value="Genomic_DNA"/>
</dbReference>
<evidence type="ECO:0000313" key="1">
    <source>
        <dbReference type="EMBL" id="SFA71255.1"/>
    </source>
</evidence>